<feature type="compositionally biased region" description="Pro residues" evidence="1">
    <location>
        <begin position="330"/>
        <end position="339"/>
    </location>
</feature>
<dbReference type="Proteomes" id="UP000194204">
    <property type="component" value="Unassembled WGS sequence"/>
</dbReference>
<accession>A0A1Y2SGS1</accession>
<name>A0A1Y2SGS1_9GAMM</name>
<feature type="compositionally biased region" description="Low complexity" evidence="1">
    <location>
        <begin position="190"/>
        <end position="217"/>
    </location>
</feature>
<sequence>MNPTLNPTLVEKFLSLITLKNQDGTDALQQYVEPSGITNLIIRVDNCQTLINNIIGNYSLYLRALGFERKSKYDSVPNRKRLEFRLRQDAQNPVPVTIDSYAQYILPYIDIVRSAQDDSSVPGILANQWVQQALRGHSDTRNRDKIVESLIPSLLDRQYPAPSSLMRNPTVPPVQGDFPALRSLLFGDDSPPSRSPQPSSLNVQPVQSHQQFQQQIQQATLVSRNRYLQQLAGQSASGSQPGPSGFNPQFQPSNVPTGDQSGTSGLSRTQAGGPMMHQRQHQSSRATTPYSRPARQESPTLRSLLGSTTPTSPQASTQSSPSSPVSIQPPGAPRPPSAPQTPLSPARAAPLIRPVYNNPTNEDFDDILDVMRSHARTPSPRR</sequence>
<feature type="compositionally biased region" description="Low complexity" evidence="1">
    <location>
        <begin position="307"/>
        <end position="329"/>
    </location>
</feature>
<comment type="caution">
    <text evidence="2">The sequence shown here is derived from an EMBL/GenBank/DDBJ whole genome shotgun (WGS) entry which is preliminary data.</text>
</comment>
<evidence type="ECO:0000313" key="2">
    <source>
        <dbReference type="EMBL" id="OTA16761.1"/>
    </source>
</evidence>
<proteinExistence type="predicted"/>
<gene>
    <name evidence="2" type="ORF">Xbed_03424</name>
</gene>
<feature type="region of interest" description="Disordered" evidence="1">
    <location>
        <begin position="161"/>
        <end position="217"/>
    </location>
</feature>
<feature type="compositionally biased region" description="Polar residues" evidence="1">
    <location>
        <begin position="281"/>
        <end position="290"/>
    </location>
</feature>
<protein>
    <submittedName>
        <fullName evidence="2">Uncharacterized protein</fullName>
    </submittedName>
</protein>
<dbReference type="EMBL" id="MUBK01000039">
    <property type="protein sequence ID" value="OTA16761.1"/>
    <property type="molecule type" value="Genomic_DNA"/>
</dbReference>
<keyword evidence="3" id="KW-1185">Reference proteome</keyword>
<feature type="compositionally biased region" description="Low complexity" evidence="1">
    <location>
        <begin position="232"/>
        <end position="245"/>
    </location>
</feature>
<reference evidence="2 3" key="1">
    <citation type="submission" date="2017-01" db="EMBL/GenBank/DDBJ databases">
        <title>Deconstructing symbiosis and pathogenesis requirements using a combined genomic-metabolomic approach.</title>
        <authorList>
            <person name="Tobias N.J."/>
            <person name="Wolff H."/>
            <person name="Djahanschiri B."/>
            <person name="Ebersberger I."/>
            <person name="Bode H.B."/>
        </authorList>
    </citation>
    <scope>NUCLEOTIDE SEQUENCE [LARGE SCALE GENOMIC DNA]</scope>
    <source>
        <strain evidence="2 3">DSM 4764</strain>
    </source>
</reference>
<dbReference type="AlphaFoldDB" id="A0A1Y2SGS1"/>
<evidence type="ECO:0000256" key="1">
    <source>
        <dbReference type="SAM" id="MobiDB-lite"/>
    </source>
</evidence>
<feature type="compositionally biased region" description="Basic residues" evidence="1">
    <location>
        <begin position="373"/>
        <end position="382"/>
    </location>
</feature>
<feature type="region of interest" description="Disordered" evidence="1">
    <location>
        <begin position="232"/>
        <end position="382"/>
    </location>
</feature>
<feature type="compositionally biased region" description="Polar residues" evidence="1">
    <location>
        <begin position="246"/>
        <end position="270"/>
    </location>
</feature>
<evidence type="ECO:0000313" key="3">
    <source>
        <dbReference type="Proteomes" id="UP000194204"/>
    </source>
</evidence>
<organism evidence="2 3">
    <name type="scientific">Xenorhabdus beddingii</name>
    <dbReference type="NCBI Taxonomy" id="40578"/>
    <lineage>
        <taxon>Bacteria</taxon>
        <taxon>Pseudomonadati</taxon>
        <taxon>Pseudomonadota</taxon>
        <taxon>Gammaproteobacteria</taxon>
        <taxon>Enterobacterales</taxon>
        <taxon>Morganellaceae</taxon>
        <taxon>Xenorhabdus</taxon>
    </lineage>
</organism>